<feature type="domain" description="Gcp-like" evidence="1">
    <location>
        <begin position="43"/>
        <end position="91"/>
    </location>
</feature>
<accession>A0A1F4UR71</accession>
<dbReference type="InterPro" id="IPR043129">
    <property type="entry name" value="ATPase_NBD"/>
</dbReference>
<dbReference type="Pfam" id="PF00814">
    <property type="entry name" value="TsaD"/>
    <property type="match status" value="1"/>
</dbReference>
<dbReference type="Gene3D" id="3.30.420.40">
    <property type="match status" value="1"/>
</dbReference>
<dbReference type="Proteomes" id="UP000176608">
    <property type="component" value="Unassembled WGS sequence"/>
</dbReference>
<evidence type="ECO:0000313" key="3">
    <source>
        <dbReference type="Proteomes" id="UP000176608"/>
    </source>
</evidence>
<organism evidence="2 3">
    <name type="scientific">candidate division WWE3 bacterium RIFCSPHIGHO2_01_FULL_42_13</name>
    <dbReference type="NCBI Taxonomy" id="1802617"/>
    <lineage>
        <taxon>Bacteria</taxon>
        <taxon>Katanobacteria</taxon>
    </lineage>
</organism>
<evidence type="ECO:0000259" key="1">
    <source>
        <dbReference type="Pfam" id="PF00814"/>
    </source>
</evidence>
<name>A0A1F4UR71_UNCKA</name>
<reference evidence="2 3" key="1">
    <citation type="journal article" date="2016" name="Nat. Commun.">
        <title>Thousands of microbial genomes shed light on interconnected biogeochemical processes in an aquifer system.</title>
        <authorList>
            <person name="Anantharaman K."/>
            <person name="Brown C.T."/>
            <person name="Hug L.A."/>
            <person name="Sharon I."/>
            <person name="Castelle C.J."/>
            <person name="Probst A.J."/>
            <person name="Thomas B.C."/>
            <person name="Singh A."/>
            <person name="Wilkins M.J."/>
            <person name="Karaoz U."/>
            <person name="Brodie E.L."/>
            <person name="Williams K.H."/>
            <person name="Hubbard S.S."/>
            <person name="Banfield J.F."/>
        </authorList>
    </citation>
    <scope>NUCLEOTIDE SEQUENCE [LARGE SCALE GENOMIC DNA]</scope>
</reference>
<gene>
    <name evidence="2" type="ORF">A2886_03480</name>
</gene>
<comment type="caution">
    <text evidence="2">The sequence shown here is derived from an EMBL/GenBank/DDBJ whole genome shotgun (WGS) entry which is preliminary data.</text>
</comment>
<dbReference type="SUPFAM" id="SSF53067">
    <property type="entry name" value="Actin-like ATPase domain"/>
    <property type="match status" value="1"/>
</dbReference>
<dbReference type="STRING" id="1802617.A2886_03480"/>
<proteinExistence type="predicted"/>
<dbReference type="InterPro" id="IPR000905">
    <property type="entry name" value="Gcp-like_dom"/>
</dbReference>
<dbReference type="EMBL" id="MEVA01000009">
    <property type="protein sequence ID" value="OGC47458.1"/>
    <property type="molecule type" value="Genomic_DNA"/>
</dbReference>
<evidence type="ECO:0000313" key="2">
    <source>
        <dbReference type="EMBL" id="OGC47458.1"/>
    </source>
</evidence>
<sequence>MKTQEESMHKILIDTAKRYEKSVKLFKDDKLLGEKFGDIDVTVEIQSLLKENNLKLSEIDEISANHGPGSFTGLKIGVTVANILNWALGKKKISELSYPNYGSEPNIHKTKWFDEQKPSK</sequence>
<protein>
    <recommendedName>
        <fullName evidence="1">Gcp-like domain-containing protein</fullName>
    </recommendedName>
</protein>
<dbReference type="AlphaFoldDB" id="A0A1F4UR71"/>